<feature type="signal peptide" evidence="2">
    <location>
        <begin position="1"/>
        <end position="28"/>
    </location>
</feature>
<sequence length="197" mass="20651">MFRIPTLHPPAGAVLARAAAVVASVSLAAGLSGCSFSIGDPQPVGEEQEGSADEEGYDIDEGDGEASADDADAQDADAQDGGETGTDVENPNDGLPVDASQATTWASDSYWLQGTGEGLYRLEWTPTDDTTVELTHSGSKNFIIETYGEDGDRYASLVNEIGVYEGSSRFGDLPMVDGSEAVVYLYVRADGAWTIGR</sequence>
<gene>
    <name evidence="3" type="ORF">O4U47_03855</name>
</gene>
<evidence type="ECO:0000313" key="3">
    <source>
        <dbReference type="EMBL" id="MDA2803634.1"/>
    </source>
</evidence>
<organism evidence="3 4">
    <name type="scientific">Nocardiopsis suaedae</name>
    <dbReference type="NCBI Taxonomy" id="3018444"/>
    <lineage>
        <taxon>Bacteria</taxon>
        <taxon>Bacillati</taxon>
        <taxon>Actinomycetota</taxon>
        <taxon>Actinomycetes</taxon>
        <taxon>Streptosporangiales</taxon>
        <taxon>Nocardiopsidaceae</taxon>
        <taxon>Nocardiopsis</taxon>
    </lineage>
</organism>
<feature type="region of interest" description="Disordered" evidence="1">
    <location>
        <begin position="35"/>
        <end position="99"/>
    </location>
</feature>
<feature type="chain" id="PRO_5045917582" evidence="2">
    <location>
        <begin position="29"/>
        <end position="197"/>
    </location>
</feature>
<name>A0ABT4TFZ4_9ACTN</name>
<reference evidence="3" key="1">
    <citation type="submission" date="2023-01" db="EMBL/GenBank/DDBJ databases">
        <title>Draft genome sequence of Nocardiopsis sp. LSu2-4 isolated from halophytes.</title>
        <authorList>
            <person name="Duangmal K."/>
            <person name="Chantavorakit T."/>
        </authorList>
    </citation>
    <scope>NUCLEOTIDE SEQUENCE</scope>
    <source>
        <strain evidence="3">LSu2-4</strain>
    </source>
</reference>
<accession>A0ABT4TFZ4</accession>
<dbReference type="EMBL" id="JAQFWP010000004">
    <property type="protein sequence ID" value="MDA2803634.1"/>
    <property type="molecule type" value="Genomic_DNA"/>
</dbReference>
<evidence type="ECO:0000256" key="1">
    <source>
        <dbReference type="SAM" id="MobiDB-lite"/>
    </source>
</evidence>
<comment type="caution">
    <text evidence="3">The sequence shown here is derived from an EMBL/GenBank/DDBJ whole genome shotgun (WGS) entry which is preliminary data.</text>
</comment>
<keyword evidence="2" id="KW-0732">Signal</keyword>
<keyword evidence="4" id="KW-1185">Reference proteome</keyword>
<feature type="compositionally biased region" description="Acidic residues" evidence="1">
    <location>
        <begin position="46"/>
        <end position="80"/>
    </location>
</feature>
<dbReference type="RefSeq" id="WP_270676123.1">
    <property type="nucleotide sequence ID" value="NZ_JAQFWP010000004.1"/>
</dbReference>
<protein>
    <submittedName>
        <fullName evidence="3">Uncharacterized protein</fullName>
    </submittedName>
</protein>
<evidence type="ECO:0000256" key="2">
    <source>
        <dbReference type="SAM" id="SignalP"/>
    </source>
</evidence>
<dbReference type="Proteomes" id="UP001165685">
    <property type="component" value="Unassembled WGS sequence"/>
</dbReference>
<proteinExistence type="predicted"/>
<dbReference type="PROSITE" id="PS51257">
    <property type="entry name" value="PROKAR_LIPOPROTEIN"/>
    <property type="match status" value="1"/>
</dbReference>
<evidence type="ECO:0000313" key="4">
    <source>
        <dbReference type="Proteomes" id="UP001165685"/>
    </source>
</evidence>